<feature type="region of interest" description="Disordered" evidence="1">
    <location>
        <begin position="1"/>
        <end position="32"/>
    </location>
</feature>
<accession>A0AAV7EER0</accession>
<protein>
    <submittedName>
        <fullName evidence="2">Uncharacterized protein</fullName>
    </submittedName>
</protein>
<dbReference type="Proteomes" id="UP000825729">
    <property type="component" value="Unassembled WGS sequence"/>
</dbReference>
<comment type="caution">
    <text evidence="2">The sequence shown here is derived from an EMBL/GenBank/DDBJ whole genome shotgun (WGS) entry which is preliminary data.</text>
</comment>
<keyword evidence="3" id="KW-1185">Reference proteome</keyword>
<dbReference type="AlphaFoldDB" id="A0AAV7EER0"/>
<organism evidence="2 3">
    <name type="scientific">Aristolochia fimbriata</name>
    <name type="common">White veined hardy Dutchman's pipe vine</name>
    <dbReference type="NCBI Taxonomy" id="158543"/>
    <lineage>
        <taxon>Eukaryota</taxon>
        <taxon>Viridiplantae</taxon>
        <taxon>Streptophyta</taxon>
        <taxon>Embryophyta</taxon>
        <taxon>Tracheophyta</taxon>
        <taxon>Spermatophyta</taxon>
        <taxon>Magnoliopsida</taxon>
        <taxon>Magnoliidae</taxon>
        <taxon>Piperales</taxon>
        <taxon>Aristolochiaceae</taxon>
        <taxon>Aristolochia</taxon>
    </lineage>
</organism>
<evidence type="ECO:0000313" key="3">
    <source>
        <dbReference type="Proteomes" id="UP000825729"/>
    </source>
</evidence>
<reference evidence="2 3" key="1">
    <citation type="submission" date="2021-07" db="EMBL/GenBank/DDBJ databases">
        <title>The Aristolochia fimbriata genome: insights into angiosperm evolution, floral development and chemical biosynthesis.</title>
        <authorList>
            <person name="Jiao Y."/>
        </authorList>
    </citation>
    <scope>NUCLEOTIDE SEQUENCE [LARGE SCALE GENOMIC DNA]</scope>
    <source>
        <strain evidence="2">IBCAS-2021</strain>
        <tissue evidence="2">Leaf</tissue>
    </source>
</reference>
<evidence type="ECO:0000313" key="2">
    <source>
        <dbReference type="EMBL" id="KAG9447322.1"/>
    </source>
</evidence>
<proteinExistence type="predicted"/>
<name>A0AAV7EER0_ARIFI</name>
<gene>
    <name evidence="2" type="ORF">H6P81_013450</name>
</gene>
<dbReference type="EMBL" id="JAINDJ010000005">
    <property type="protein sequence ID" value="KAG9447322.1"/>
    <property type="molecule type" value="Genomic_DNA"/>
</dbReference>
<sequence length="190" mass="21169">MGNRKKCDDPGGPQSILLPHGQWDMKEKSSKKPPIKIEYKQGGASMNISQDFTRQWMEELAKCVVIKMINAGLKQDEIANVKRKTVKVWRPKERRVAGGNLPIAEKEKENFFEEDRESRLDLVQLEASNLDRIWQAMMGPLNVVGPSCVVGPSGFSSSGGEVEQIPIVGLITMGNQIQFQKEAKMACEGP</sequence>
<feature type="compositionally biased region" description="Basic and acidic residues" evidence="1">
    <location>
        <begin position="23"/>
        <end position="32"/>
    </location>
</feature>
<evidence type="ECO:0000256" key="1">
    <source>
        <dbReference type="SAM" id="MobiDB-lite"/>
    </source>
</evidence>